<protein>
    <submittedName>
        <fullName evidence="1">YqcI/YcgG family protein</fullName>
    </submittedName>
</protein>
<gene>
    <name evidence="1" type="ORF">AB1300_19745</name>
</gene>
<evidence type="ECO:0000313" key="2">
    <source>
        <dbReference type="Proteomes" id="UP001558534"/>
    </source>
</evidence>
<organism evidence="1 2">
    <name type="scientific">Lysinibacillus xylanilyticus</name>
    <dbReference type="NCBI Taxonomy" id="582475"/>
    <lineage>
        <taxon>Bacteria</taxon>
        <taxon>Bacillati</taxon>
        <taxon>Bacillota</taxon>
        <taxon>Bacilli</taxon>
        <taxon>Bacillales</taxon>
        <taxon>Bacillaceae</taxon>
        <taxon>Lysinibacillus</taxon>
    </lineage>
</organism>
<name>A0ABV3W2E1_9BACI</name>
<keyword evidence="2" id="KW-1185">Reference proteome</keyword>
<comment type="caution">
    <text evidence="1">The sequence shown here is derived from an EMBL/GenBank/DDBJ whole genome shotgun (WGS) entry which is preliminary data.</text>
</comment>
<dbReference type="PANTHER" id="PTHR40045">
    <property type="entry name" value="YCGG FAMILY PROTEIN"/>
    <property type="match status" value="1"/>
</dbReference>
<sequence>MEVVDKKWIEEHFETLPLWQQSAYTDFAATVEDEVNTFPCIPARTGFLSNHLRYSFIEDPREEQSIKTLAQCLKEYGKCSQTFGKYTTHAIFFKTPDDMLENFDVEDYRNLFWLVLNNLTKFDDCDWPEEIPTDPSHHDWEFCFNGQPYFISCATPAHKSRKSRHFSTLLMAFQPRFIFEEINDSTVFGRKLKKLIRQRISEYDAIPAHPDLKWYGQEDSYEWKQYFLSDDHGSPSKCPFLRMQNSLFSSHNEEH</sequence>
<dbReference type="Pfam" id="PF08892">
    <property type="entry name" value="YqcI_YcgG"/>
    <property type="match status" value="1"/>
</dbReference>
<dbReference type="Proteomes" id="UP001558534">
    <property type="component" value="Unassembled WGS sequence"/>
</dbReference>
<evidence type="ECO:0000313" key="1">
    <source>
        <dbReference type="EMBL" id="MEX3747347.1"/>
    </source>
</evidence>
<dbReference type="InterPro" id="IPR014988">
    <property type="entry name" value="Uncharacterised_YqcI/YcgG"/>
</dbReference>
<reference evidence="1 2" key="1">
    <citation type="submission" date="2024-07" db="EMBL/GenBank/DDBJ databases">
        <title>Characterization of a bacterium isolated from hydrolysated instant sea cucumber by whole-genome sequencing and metabolomics.</title>
        <authorList>
            <person name="Luo X."/>
            <person name="Zhang Z."/>
            <person name="Zheng Z."/>
            <person name="Zhang W."/>
            <person name="Ming T."/>
            <person name="Jiao L."/>
            <person name="Su X."/>
            <person name="Kong F."/>
            <person name="Xu J."/>
        </authorList>
    </citation>
    <scope>NUCLEOTIDE SEQUENCE [LARGE SCALE GENOMIC DNA]</scope>
    <source>
        <strain evidence="1 2">XL-2024</strain>
    </source>
</reference>
<dbReference type="EMBL" id="JBFRHK010000015">
    <property type="protein sequence ID" value="MEX3747347.1"/>
    <property type="molecule type" value="Genomic_DNA"/>
</dbReference>
<proteinExistence type="predicted"/>
<accession>A0ABV3W2E1</accession>
<dbReference type="RefSeq" id="WP_368637898.1">
    <property type="nucleotide sequence ID" value="NZ_JBFRHK010000015.1"/>
</dbReference>
<dbReference type="PANTHER" id="PTHR40045:SF1">
    <property type="entry name" value="YQCI_YCGG FAMILY PROTEIN"/>
    <property type="match status" value="1"/>
</dbReference>